<evidence type="ECO:0000256" key="10">
    <source>
        <dbReference type="ARBA" id="ARBA00023136"/>
    </source>
</evidence>
<protein>
    <recommendedName>
        <fullName evidence="13">Protein kinase domain-containing protein</fullName>
    </recommendedName>
</protein>
<dbReference type="Pfam" id="PF00069">
    <property type="entry name" value="Pkinase"/>
    <property type="match status" value="1"/>
</dbReference>
<keyword evidence="10" id="KW-0472">Membrane</keyword>
<keyword evidence="3" id="KW-0808">Transferase</keyword>
<sequence length="223" mass="25115">MANGSLEKFIYGIWDELFQIAVAIASGLEYLHRGCNTRIVHFDIKPHNILLDEKFCPKISDFGLAKPFQKNNSIIPMSGARGTAGFIAPEVYLSSLGRVSHKSDVYSYGMLVLDMVGCRKNMNPVAEHSSEQYFPRWTYKQLEQTEDLGHQDVLNGEEKRTLRKMILVSLWCIQTDPSRRPPMTRVVEMLEGPLESLSIPPKPFPFPPPISQPTSSSKAAFSI</sequence>
<feature type="compositionally biased region" description="Low complexity" evidence="12">
    <location>
        <begin position="212"/>
        <end position="223"/>
    </location>
</feature>
<accession>A0AAW1I0W5</accession>
<keyword evidence="15" id="KW-1185">Reference proteome</keyword>
<feature type="compositionally biased region" description="Pro residues" evidence="12">
    <location>
        <begin position="202"/>
        <end position="211"/>
    </location>
</feature>
<keyword evidence="4" id="KW-0812">Transmembrane</keyword>
<dbReference type="InterPro" id="IPR045874">
    <property type="entry name" value="LRK10/LRL21-25-like"/>
</dbReference>
<dbReference type="Proteomes" id="UP001443914">
    <property type="component" value="Unassembled WGS sequence"/>
</dbReference>
<evidence type="ECO:0000256" key="9">
    <source>
        <dbReference type="ARBA" id="ARBA00022989"/>
    </source>
</evidence>
<dbReference type="GO" id="GO:0016020">
    <property type="term" value="C:membrane"/>
    <property type="evidence" value="ECO:0007669"/>
    <property type="project" value="UniProtKB-SubCell"/>
</dbReference>
<proteinExistence type="predicted"/>
<keyword evidence="2" id="KW-0723">Serine/threonine-protein kinase</keyword>
<keyword evidence="11" id="KW-0325">Glycoprotein</keyword>
<keyword evidence="7" id="KW-0418">Kinase</keyword>
<evidence type="ECO:0000313" key="14">
    <source>
        <dbReference type="EMBL" id="KAK9683181.1"/>
    </source>
</evidence>
<dbReference type="FunFam" id="1.10.510.10:FF:000590">
    <property type="entry name" value="PR5-like receptor kinase"/>
    <property type="match status" value="1"/>
</dbReference>
<feature type="domain" description="Protein kinase" evidence="13">
    <location>
        <begin position="1"/>
        <end position="197"/>
    </location>
</feature>
<dbReference type="PANTHER" id="PTHR27009">
    <property type="entry name" value="RUST RESISTANCE KINASE LR10-RELATED"/>
    <property type="match status" value="1"/>
</dbReference>
<dbReference type="SMART" id="SM00220">
    <property type="entry name" value="S_TKc"/>
    <property type="match status" value="1"/>
</dbReference>
<dbReference type="InterPro" id="IPR008271">
    <property type="entry name" value="Ser/Thr_kinase_AS"/>
</dbReference>
<keyword evidence="8" id="KW-0067">ATP-binding</keyword>
<evidence type="ECO:0000256" key="8">
    <source>
        <dbReference type="ARBA" id="ARBA00022840"/>
    </source>
</evidence>
<dbReference type="EMBL" id="JBDFQZ010000010">
    <property type="protein sequence ID" value="KAK9683181.1"/>
    <property type="molecule type" value="Genomic_DNA"/>
</dbReference>
<comment type="caution">
    <text evidence="14">The sequence shown here is derived from an EMBL/GenBank/DDBJ whole genome shotgun (WGS) entry which is preliminary data.</text>
</comment>
<keyword evidence="6" id="KW-0547">Nucleotide-binding</keyword>
<evidence type="ECO:0000256" key="1">
    <source>
        <dbReference type="ARBA" id="ARBA00004479"/>
    </source>
</evidence>
<evidence type="ECO:0000259" key="13">
    <source>
        <dbReference type="PROSITE" id="PS50011"/>
    </source>
</evidence>
<feature type="region of interest" description="Disordered" evidence="12">
    <location>
        <begin position="202"/>
        <end position="223"/>
    </location>
</feature>
<reference evidence="14" key="1">
    <citation type="submission" date="2024-03" db="EMBL/GenBank/DDBJ databases">
        <title>WGS assembly of Saponaria officinalis var. Norfolk2.</title>
        <authorList>
            <person name="Jenkins J."/>
            <person name="Shu S."/>
            <person name="Grimwood J."/>
            <person name="Barry K."/>
            <person name="Goodstein D."/>
            <person name="Schmutz J."/>
            <person name="Leebens-Mack J."/>
            <person name="Osbourn A."/>
        </authorList>
    </citation>
    <scope>NUCLEOTIDE SEQUENCE [LARGE SCALE GENOMIC DNA]</scope>
    <source>
        <strain evidence="14">JIC</strain>
    </source>
</reference>
<evidence type="ECO:0000256" key="6">
    <source>
        <dbReference type="ARBA" id="ARBA00022741"/>
    </source>
</evidence>
<evidence type="ECO:0000256" key="2">
    <source>
        <dbReference type="ARBA" id="ARBA00022527"/>
    </source>
</evidence>
<dbReference type="AlphaFoldDB" id="A0AAW1I0W5"/>
<evidence type="ECO:0000313" key="15">
    <source>
        <dbReference type="Proteomes" id="UP001443914"/>
    </source>
</evidence>
<keyword evidence="5" id="KW-0732">Signal</keyword>
<dbReference type="PROSITE" id="PS00108">
    <property type="entry name" value="PROTEIN_KINASE_ST"/>
    <property type="match status" value="1"/>
</dbReference>
<evidence type="ECO:0000256" key="5">
    <source>
        <dbReference type="ARBA" id="ARBA00022729"/>
    </source>
</evidence>
<dbReference type="Gene3D" id="1.10.510.10">
    <property type="entry name" value="Transferase(Phosphotransferase) domain 1"/>
    <property type="match status" value="1"/>
</dbReference>
<dbReference type="InterPro" id="IPR000719">
    <property type="entry name" value="Prot_kinase_dom"/>
</dbReference>
<name>A0AAW1I0W5_SAPOF</name>
<gene>
    <name evidence="14" type="ORF">RND81_10G121500</name>
</gene>
<evidence type="ECO:0000256" key="3">
    <source>
        <dbReference type="ARBA" id="ARBA00022679"/>
    </source>
</evidence>
<evidence type="ECO:0000256" key="4">
    <source>
        <dbReference type="ARBA" id="ARBA00022692"/>
    </source>
</evidence>
<comment type="subcellular location">
    <subcellularLocation>
        <location evidence="1">Membrane</location>
        <topology evidence="1">Single-pass type I membrane protein</topology>
    </subcellularLocation>
</comment>
<evidence type="ECO:0000256" key="7">
    <source>
        <dbReference type="ARBA" id="ARBA00022777"/>
    </source>
</evidence>
<dbReference type="SUPFAM" id="SSF56112">
    <property type="entry name" value="Protein kinase-like (PK-like)"/>
    <property type="match status" value="1"/>
</dbReference>
<organism evidence="14 15">
    <name type="scientific">Saponaria officinalis</name>
    <name type="common">Common soapwort</name>
    <name type="synonym">Lychnis saponaria</name>
    <dbReference type="NCBI Taxonomy" id="3572"/>
    <lineage>
        <taxon>Eukaryota</taxon>
        <taxon>Viridiplantae</taxon>
        <taxon>Streptophyta</taxon>
        <taxon>Embryophyta</taxon>
        <taxon>Tracheophyta</taxon>
        <taxon>Spermatophyta</taxon>
        <taxon>Magnoliopsida</taxon>
        <taxon>eudicotyledons</taxon>
        <taxon>Gunneridae</taxon>
        <taxon>Pentapetalae</taxon>
        <taxon>Caryophyllales</taxon>
        <taxon>Caryophyllaceae</taxon>
        <taxon>Caryophylleae</taxon>
        <taxon>Saponaria</taxon>
    </lineage>
</organism>
<evidence type="ECO:0000256" key="11">
    <source>
        <dbReference type="ARBA" id="ARBA00023180"/>
    </source>
</evidence>
<dbReference type="InterPro" id="IPR011009">
    <property type="entry name" value="Kinase-like_dom_sf"/>
</dbReference>
<keyword evidence="9" id="KW-1133">Transmembrane helix</keyword>
<dbReference type="PROSITE" id="PS50011">
    <property type="entry name" value="PROTEIN_KINASE_DOM"/>
    <property type="match status" value="1"/>
</dbReference>
<evidence type="ECO:0000256" key="12">
    <source>
        <dbReference type="SAM" id="MobiDB-lite"/>
    </source>
</evidence>
<dbReference type="GO" id="GO:0004674">
    <property type="term" value="F:protein serine/threonine kinase activity"/>
    <property type="evidence" value="ECO:0007669"/>
    <property type="project" value="UniProtKB-KW"/>
</dbReference>
<dbReference type="GO" id="GO:0005524">
    <property type="term" value="F:ATP binding"/>
    <property type="evidence" value="ECO:0007669"/>
    <property type="project" value="UniProtKB-KW"/>
</dbReference>